<organism evidence="2">
    <name type="scientific">Schistosoma curassoni</name>
    <dbReference type="NCBI Taxonomy" id="6186"/>
    <lineage>
        <taxon>Eukaryota</taxon>
        <taxon>Metazoa</taxon>
        <taxon>Spiralia</taxon>
        <taxon>Lophotrochozoa</taxon>
        <taxon>Platyhelminthes</taxon>
        <taxon>Trematoda</taxon>
        <taxon>Digenea</taxon>
        <taxon>Strigeidida</taxon>
        <taxon>Schistosomatoidea</taxon>
        <taxon>Schistosomatidae</taxon>
        <taxon>Schistosoma</taxon>
    </lineage>
</organism>
<feature type="transmembrane region" description="Helical" evidence="1">
    <location>
        <begin position="6"/>
        <end position="38"/>
    </location>
</feature>
<evidence type="ECO:0000256" key="1">
    <source>
        <dbReference type="SAM" id="Phobius"/>
    </source>
</evidence>
<accession>A0A183JDS2</accession>
<proteinExistence type="predicted"/>
<dbReference type="AlphaFoldDB" id="A0A183JDS2"/>
<keyword evidence="1" id="KW-0472">Membrane</keyword>
<name>A0A183JDS2_9TREM</name>
<reference evidence="2" key="1">
    <citation type="submission" date="2016-06" db="UniProtKB">
        <authorList>
            <consortium name="WormBaseParasite"/>
        </authorList>
    </citation>
    <scope>IDENTIFICATION</scope>
</reference>
<protein>
    <submittedName>
        <fullName evidence="2">DUF3397 domain-containing protein</fullName>
    </submittedName>
</protein>
<keyword evidence="1" id="KW-0812">Transmembrane</keyword>
<evidence type="ECO:0000313" key="2">
    <source>
        <dbReference type="WBParaSite" id="SCUD_0000083401-mRNA-1"/>
    </source>
</evidence>
<sequence>MIFLLIIIIIIILLTFWPVINWVIRLYSISILLLIVYITNG</sequence>
<keyword evidence="1" id="KW-1133">Transmembrane helix</keyword>
<dbReference type="WBParaSite" id="SCUD_0000083401-mRNA-1">
    <property type="protein sequence ID" value="SCUD_0000083401-mRNA-1"/>
    <property type="gene ID" value="SCUD_0000083401"/>
</dbReference>